<dbReference type="CDD" id="cd00009">
    <property type="entry name" value="AAA"/>
    <property type="match status" value="1"/>
</dbReference>
<dbReference type="InterPro" id="IPR027417">
    <property type="entry name" value="P-loop_NTPase"/>
</dbReference>
<gene>
    <name evidence="1" type="ORF">F6V30_12180</name>
</gene>
<sequence>MNNTTDRFEALLERVDRLIDGMMPAAAAPPDCEHYLAFRWERTGERGRLAPVTSPHLFDLNELVGIDDIKEEVVRNTTQFVEGLPANNVLLWGERGCGKSSLVKGLLKPFASRGLRIVELKRWDIMSLPHITSMLREAPYRFLLFCDDLSFDEGEGDFRALKTLLDGDIEERPGNVLIYATSNRRHLMPERMEDNTGALEIHPEEAVGEKLALADRFGLSFGFYSLDQDEYLDVVRYYAARRGLGVKDGELCDLAVKWSLYSARRSGRSARQFVDDLEGRLGLTKNGRRKKSSH</sequence>
<protein>
    <submittedName>
        <fullName evidence="1">ATP-binding protein</fullName>
    </submittedName>
</protein>
<dbReference type="InterPro" id="IPR008533">
    <property type="entry name" value="DUF815"/>
</dbReference>
<comment type="caution">
    <text evidence="1">The sequence shown here is derived from an EMBL/GenBank/DDBJ whole genome shotgun (WGS) entry which is preliminary data.</text>
</comment>
<reference evidence="1 2" key="1">
    <citation type="journal article" date="2020" name="Microorganisms">
        <title>Description of Three Novel Members in the Family Geobacteraceae, Oryzomonas japonicum gen. nov., sp. nov., Oryzomonas sagensis sp. nov., and Oryzomonas ruber sp. nov.</title>
        <authorList>
            <person name="Xu Z."/>
            <person name="Masuda Y."/>
            <person name="Hayakawa C."/>
            <person name="Ushijima N."/>
            <person name="Kawano K."/>
            <person name="Shiratori Y."/>
            <person name="Senoo K."/>
            <person name="Itoh H."/>
        </authorList>
    </citation>
    <scope>NUCLEOTIDE SEQUENCE [LARGE SCALE GENOMIC DNA]</scope>
    <source>
        <strain evidence="1 2">Red100</strain>
    </source>
</reference>
<dbReference type="PANTHER" id="PTHR42935">
    <property type="entry name" value="SLR0930 PROTEIN"/>
    <property type="match status" value="1"/>
</dbReference>
<dbReference type="GO" id="GO:0005524">
    <property type="term" value="F:ATP binding"/>
    <property type="evidence" value="ECO:0007669"/>
    <property type="project" value="UniProtKB-KW"/>
</dbReference>
<accession>A0ABQ6TMI4</accession>
<dbReference type="SUPFAM" id="SSF52540">
    <property type="entry name" value="P-loop containing nucleoside triphosphate hydrolases"/>
    <property type="match status" value="1"/>
</dbReference>
<proteinExistence type="predicted"/>
<dbReference type="Proteomes" id="UP000798046">
    <property type="component" value="Unassembled WGS sequence"/>
</dbReference>
<name>A0ABQ6TMI4_9BACT</name>
<dbReference type="EMBL" id="VZRA01000003">
    <property type="protein sequence ID" value="KAB0669556.1"/>
    <property type="molecule type" value="Genomic_DNA"/>
</dbReference>
<organism evidence="1 2">
    <name type="scientific">Oryzomonas sagensis</name>
    <dbReference type="NCBI Taxonomy" id="2603857"/>
    <lineage>
        <taxon>Bacteria</taxon>
        <taxon>Pseudomonadati</taxon>
        <taxon>Thermodesulfobacteriota</taxon>
        <taxon>Desulfuromonadia</taxon>
        <taxon>Geobacterales</taxon>
        <taxon>Geobacteraceae</taxon>
        <taxon>Oryzomonas</taxon>
    </lineage>
</organism>
<dbReference type="Pfam" id="PF05673">
    <property type="entry name" value="DUF815"/>
    <property type="match status" value="1"/>
</dbReference>
<keyword evidence="1" id="KW-0067">ATP-binding</keyword>
<dbReference type="PANTHER" id="PTHR42935:SF1">
    <property type="entry name" value="SLR0930 PROTEIN"/>
    <property type="match status" value="1"/>
</dbReference>
<keyword evidence="2" id="KW-1185">Reference proteome</keyword>
<evidence type="ECO:0000313" key="1">
    <source>
        <dbReference type="EMBL" id="KAB0669556.1"/>
    </source>
</evidence>
<dbReference type="Gene3D" id="3.40.50.300">
    <property type="entry name" value="P-loop containing nucleotide triphosphate hydrolases"/>
    <property type="match status" value="1"/>
</dbReference>
<keyword evidence="1" id="KW-0547">Nucleotide-binding</keyword>
<evidence type="ECO:0000313" key="2">
    <source>
        <dbReference type="Proteomes" id="UP000798046"/>
    </source>
</evidence>
<dbReference type="RefSeq" id="WP_151157227.1">
    <property type="nucleotide sequence ID" value="NZ_VZRA01000003.1"/>
</dbReference>